<gene>
    <name evidence="2" type="ORF">WN944_007915</name>
</gene>
<organism evidence="2 3">
    <name type="scientific">Citrus x changshan-huyou</name>
    <dbReference type="NCBI Taxonomy" id="2935761"/>
    <lineage>
        <taxon>Eukaryota</taxon>
        <taxon>Viridiplantae</taxon>
        <taxon>Streptophyta</taxon>
        <taxon>Embryophyta</taxon>
        <taxon>Tracheophyta</taxon>
        <taxon>Spermatophyta</taxon>
        <taxon>Magnoliopsida</taxon>
        <taxon>eudicotyledons</taxon>
        <taxon>Gunneridae</taxon>
        <taxon>Pentapetalae</taxon>
        <taxon>rosids</taxon>
        <taxon>malvids</taxon>
        <taxon>Sapindales</taxon>
        <taxon>Rutaceae</taxon>
        <taxon>Aurantioideae</taxon>
        <taxon>Citrus</taxon>
    </lineage>
</organism>
<evidence type="ECO:0000313" key="3">
    <source>
        <dbReference type="Proteomes" id="UP001428341"/>
    </source>
</evidence>
<proteinExistence type="predicted"/>
<dbReference type="AlphaFoldDB" id="A0AAP0QVD4"/>
<sequence length="72" mass="7806">MASTFATTRKQPHSVTKDFPSAVTPRAPYQVKIPPSMASAATQPEDQSKYPGLELEGQSSKMVDLNLSCHTL</sequence>
<evidence type="ECO:0000313" key="2">
    <source>
        <dbReference type="EMBL" id="KAK9215909.1"/>
    </source>
</evidence>
<keyword evidence="3" id="KW-1185">Reference proteome</keyword>
<accession>A0AAP0QVD4</accession>
<comment type="caution">
    <text evidence="2">The sequence shown here is derived from an EMBL/GenBank/DDBJ whole genome shotgun (WGS) entry which is preliminary data.</text>
</comment>
<dbReference type="Proteomes" id="UP001428341">
    <property type="component" value="Unassembled WGS sequence"/>
</dbReference>
<reference evidence="2 3" key="1">
    <citation type="submission" date="2024-05" db="EMBL/GenBank/DDBJ databases">
        <title>Haplotype-resolved chromosome-level genome assembly of Huyou (Citrus changshanensis).</title>
        <authorList>
            <person name="Miao C."/>
            <person name="Chen W."/>
            <person name="Wu Y."/>
            <person name="Wang L."/>
            <person name="Zhao S."/>
            <person name="Grierson D."/>
            <person name="Xu C."/>
            <person name="Chen K."/>
        </authorList>
    </citation>
    <scope>NUCLEOTIDE SEQUENCE [LARGE SCALE GENOMIC DNA]</scope>
    <source>
        <strain evidence="2">01-14</strain>
        <tissue evidence="2">Leaf</tissue>
    </source>
</reference>
<dbReference type="EMBL" id="JBCGBO010000003">
    <property type="protein sequence ID" value="KAK9215909.1"/>
    <property type="molecule type" value="Genomic_DNA"/>
</dbReference>
<evidence type="ECO:0000256" key="1">
    <source>
        <dbReference type="SAM" id="MobiDB-lite"/>
    </source>
</evidence>
<name>A0AAP0QVD4_9ROSI</name>
<protein>
    <submittedName>
        <fullName evidence="2">Uncharacterized protein</fullName>
    </submittedName>
</protein>
<feature type="region of interest" description="Disordered" evidence="1">
    <location>
        <begin position="1"/>
        <end position="57"/>
    </location>
</feature>